<dbReference type="EMBL" id="BTSX01000003">
    <property type="protein sequence ID" value="GMS90026.1"/>
    <property type="molecule type" value="Genomic_DNA"/>
</dbReference>
<evidence type="ECO:0000313" key="3">
    <source>
        <dbReference type="Proteomes" id="UP001432027"/>
    </source>
</evidence>
<reference evidence="1" key="1">
    <citation type="submission" date="2023-10" db="EMBL/GenBank/DDBJ databases">
        <title>Genome assembly of Pristionchus species.</title>
        <authorList>
            <person name="Yoshida K."/>
            <person name="Sommer R.J."/>
        </authorList>
    </citation>
    <scope>NUCLEOTIDE SEQUENCE</scope>
    <source>
        <strain evidence="1">RS0144</strain>
    </source>
</reference>
<evidence type="ECO:0000313" key="2">
    <source>
        <dbReference type="EMBL" id="GMT08156.1"/>
    </source>
</evidence>
<feature type="non-terminal residue" evidence="1">
    <location>
        <position position="79"/>
    </location>
</feature>
<sequence length="79" mass="9051">SSSLVFSPPFSTFLLDRNTRRKRDCINSMMSHLQPRGASSTTAYERRFRMLSLMILVNWGDTPSPITFSFSLFSSSSFF</sequence>
<keyword evidence="3" id="KW-1185">Reference proteome</keyword>
<gene>
    <name evidence="1" type="ORF">PENTCL1PPCAC_12201</name>
    <name evidence="2" type="ORF">PENTCL1PPCAC_30330</name>
</gene>
<organism evidence="1 3">
    <name type="scientific">Pristionchus entomophagus</name>
    <dbReference type="NCBI Taxonomy" id="358040"/>
    <lineage>
        <taxon>Eukaryota</taxon>
        <taxon>Metazoa</taxon>
        <taxon>Ecdysozoa</taxon>
        <taxon>Nematoda</taxon>
        <taxon>Chromadorea</taxon>
        <taxon>Rhabditida</taxon>
        <taxon>Rhabditina</taxon>
        <taxon>Diplogasteromorpha</taxon>
        <taxon>Diplogasteroidea</taxon>
        <taxon>Neodiplogasteridae</taxon>
        <taxon>Pristionchus</taxon>
    </lineage>
</organism>
<dbReference type="EMBL" id="BTSX01000021">
    <property type="protein sequence ID" value="GMT08156.1"/>
    <property type="molecule type" value="Genomic_DNA"/>
</dbReference>
<proteinExistence type="predicted"/>
<feature type="non-terminal residue" evidence="1">
    <location>
        <position position="1"/>
    </location>
</feature>
<evidence type="ECO:0008006" key="4">
    <source>
        <dbReference type="Google" id="ProtNLM"/>
    </source>
</evidence>
<name>A0AAV5T361_9BILA</name>
<dbReference type="Proteomes" id="UP001432027">
    <property type="component" value="Unassembled WGS sequence"/>
</dbReference>
<accession>A0AAV5T361</accession>
<dbReference type="AlphaFoldDB" id="A0AAV5T361"/>
<protein>
    <recommendedName>
        <fullName evidence="4">G protein-coupled receptor</fullName>
    </recommendedName>
</protein>
<comment type="caution">
    <text evidence="1">The sequence shown here is derived from an EMBL/GenBank/DDBJ whole genome shotgun (WGS) entry which is preliminary data.</text>
</comment>
<evidence type="ECO:0000313" key="1">
    <source>
        <dbReference type="EMBL" id="GMS90026.1"/>
    </source>
</evidence>